<reference evidence="3" key="4">
    <citation type="submission" date="2017-01" db="EMBL/GenBank/DDBJ databases">
        <authorList>
            <person name="Mah S.A."/>
            <person name="Swanson W.J."/>
            <person name="Moy G.W."/>
            <person name="Vacquier V.D."/>
        </authorList>
    </citation>
    <scope>NUCLEOTIDE SEQUENCE [LARGE SCALE GENOMIC DNA]</scope>
    <source>
        <strain evidence="3">129</strain>
    </source>
</reference>
<evidence type="ECO:0000313" key="6">
    <source>
        <dbReference type="Proteomes" id="UP000249293"/>
    </source>
</evidence>
<reference evidence="5" key="3">
    <citation type="journal article" date="2017" name="Genome Announc.">
        <title>Genome sequences of Cyberlindnera fabianii 65, Pichia kudriavzevii 129, and Saccharomyces cerevisiae 131 isolated from fermented masau fruits in Zimbabwe.</title>
        <authorList>
            <person name="van Rijswijck I.M.H."/>
            <person name="Derks M.F.L."/>
            <person name="Abee T."/>
            <person name="de Ridder D."/>
            <person name="Smid E.J."/>
        </authorList>
    </citation>
    <scope>NUCLEOTIDE SEQUENCE [LARGE SCALE GENOMIC DNA]</scope>
    <source>
        <strain evidence="5">129</strain>
    </source>
</reference>
<name>A0A099P011_PICKU</name>
<evidence type="ECO:0000313" key="2">
    <source>
        <dbReference type="EMBL" id="KGK37512.1"/>
    </source>
</evidence>
<dbReference type="AlphaFoldDB" id="A0A099P011"/>
<dbReference type="HOGENOM" id="CLU_128881_1_0_1"/>
<dbReference type="STRING" id="4909.A0A099P011"/>
<dbReference type="eggNOG" id="ENOG502SD6J">
    <property type="taxonomic scope" value="Eukaryota"/>
</dbReference>
<dbReference type="OrthoDB" id="15893at2759"/>
<protein>
    <submittedName>
        <fullName evidence="3">ATP synthase assembly factor FMC1, mitochondrial</fullName>
    </submittedName>
</protein>
<dbReference type="VEuPathDB" id="FungiDB:C5L36_0B00580"/>
<dbReference type="InterPro" id="IPR039196">
    <property type="entry name" value="Fmc1"/>
</dbReference>
<reference evidence="2" key="2">
    <citation type="submission" date="2014-08" db="EMBL/GenBank/DDBJ databases">
        <title>Exploiting Issatchenkia orientalis SD108 for Succinic Acid Production.</title>
        <authorList>
            <person name="Xiao H."/>
            <person name="Shao Z."/>
            <person name="Jiang Y."/>
            <person name="Dole S."/>
            <person name="Zhao H."/>
        </authorList>
    </citation>
    <scope>NUCLEOTIDE SEQUENCE [LARGE SCALE GENOMIC DNA]</scope>
    <source>
        <strain evidence="2">SD108</strain>
    </source>
</reference>
<dbReference type="EMBL" id="MQVM01000034">
    <property type="protein sequence ID" value="ONH71448.1"/>
    <property type="molecule type" value="Genomic_DNA"/>
</dbReference>
<dbReference type="PANTHER" id="PTHR28015:SF1">
    <property type="entry name" value="ATP SYNTHASE ASSEMBLY FACTOR FMC1, MITOCHONDRIAL"/>
    <property type="match status" value="1"/>
</dbReference>
<gene>
    <name evidence="3" type="ORF">BOH78_4502</name>
    <name evidence="1" type="ORF">C5L36_0B00580</name>
    <name evidence="2" type="ORF">JL09_g3332</name>
</gene>
<proteinExistence type="predicted"/>
<evidence type="ECO:0000313" key="3">
    <source>
        <dbReference type="EMBL" id="ONH71448.1"/>
    </source>
</evidence>
<dbReference type="Pfam" id="PF13233">
    <property type="entry name" value="Complex1_LYR_2"/>
    <property type="match status" value="1"/>
</dbReference>
<reference evidence="1 6" key="5">
    <citation type="submission" date="2018-06" db="EMBL/GenBank/DDBJ databases">
        <title>Population genomics shows no distinction between pathogenic Candida krusei and environmental Pichia kudriavzevii: One species, four names.</title>
        <authorList>
            <person name="Douglass A.P."/>
            <person name="Offei B."/>
            <person name="Braun-Galleani S."/>
            <person name="Coughlan A.Y."/>
            <person name="Martos A."/>
            <person name="Ortiz-Merino R.A."/>
            <person name="Byrne K.P."/>
            <person name="Wolfe K.H."/>
        </authorList>
    </citation>
    <scope>NUCLEOTIDE SEQUENCE [LARGE SCALE GENOMIC DNA]</scope>
    <source>
        <strain evidence="1 6">CBS573</strain>
    </source>
</reference>
<evidence type="ECO:0000313" key="1">
    <source>
        <dbReference type="EMBL" id="AWU74791.1"/>
    </source>
</evidence>
<dbReference type="EMBL" id="CP028774">
    <property type="protein sequence ID" value="AWU74791.1"/>
    <property type="molecule type" value="Genomic_DNA"/>
</dbReference>
<evidence type="ECO:0000313" key="5">
    <source>
        <dbReference type="Proteomes" id="UP000189274"/>
    </source>
</evidence>
<dbReference type="Proteomes" id="UP000249293">
    <property type="component" value="Chromosome 2"/>
</dbReference>
<dbReference type="GO" id="GO:0033615">
    <property type="term" value="P:mitochondrial proton-transporting ATP synthase complex assembly"/>
    <property type="evidence" value="ECO:0007669"/>
    <property type="project" value="InterPro"/>
</dbReference>
<keyword evidence="6" id="KW-1185">Reference proteome</keyword>
<dbReference type="Proteomes" id="UP000029867">
    <property type="component" value="Unassembled WGS sequence"/>
</dbReference>
<dbReference type="GO" id="GO:0005759">
    <property type="term" value="C:mitochondrial matrix"/>
    <property type="evidence" value="ECO:0007669"/>
    <property type="project" value="TreeGrafter"/>
</dbReference>
<accession>A0A099P011</accession>
<sequence length="140" mass="16374">MSGKVIFKKMYAALERNVAASHETHMREILKKQDALVQYKRMQYVNAGKQLSKEEDEALVEEVKKTFASQMPKLDIGLLKYLDKEQHHPVEEEHLRNLATFLDSQREYVELLERYNPGISMKQTDKVRKTARRVGLDVPE</sequence>
<dbReference type="Proteomes" id="UP000189274">
    <property type="component" value="Unassembled WGS sequence"/>
</dbReference>
<reference evidence="4" key="1">
    <citation type="journal article" date="2014" name="Microb. Cell Fact.">
        <title>Exploiting Issatchenkia orientalis SD108 for succinic acid production.</title>
        <authorList>
            <person name="Xiao H."/>
            <person name="Shao Z."/>
            <person name="Jiang Y."/>
            <person name="Dole S."/>
            <person name="Zhao H."/>
        </authorList>
    </citation>
    <scope>NUCLEOTIDE SEQUENCE [LARGE SCALE GENOMIC DNA]</scope>
    <source>
        <strain evidence="4">SD108</strain>
    </source>
</reference>
<evidence type="ECO:0000313" key="4">
    <source>
        <dbReference type="Proteomes" id="UP000029867"/>
    </source>
</evidence>
<organism evidence="2 4">
    <name type="scientific">Pichia kudriavzevii</name>
    <name type="common">Yeast</name>
    <name type="synonym">Issatchenkia orientalis</name>
    <dbReference type="NCBI Taxonomy" id="4909"/>
    <lineage>
        <taxon>Eukaryota</taxon>
        <taxon>Fungi</taxon>
        <taxon>Dikarya</taxon>
        <taxon>Ascomycota</taxon>
        <taxon>Saccharomycotina</taxon>
        <taxon>Pichiomycetes</taxon>
        <taxon>Pichiales</taxon>
        <taxon>Pichiaceae</taxon>
        <taxon>Pichia</taxon>
    </lineage>
</organism>
<dbReference type="PANTHER" id="PTHR28015">
    <property type="entry name" value="ATP SYNTHASE ASSEMBLY FACTOR FMC1, MITOCHONDRIAL"/>
    <property type="match status" value="1"/>
</dbReference>
<dbReference type="EMBL" id="JQFK01000035">
    <property type="protein sequence ID" value="KGK37512.1"/>
    <property type="molecule type" value="Genomic_DNA"/>
</dbReference>